<organism evidence="1 2">
    <name type="scientific">Magnetospirillum molischianum DSM 120</name>
    <dbReference type="NCBI Taxonomy" id="1150626"/>
    <lineage>
        <taxon>Bacteria</taxon>
        <taxon>Pseudomonadati</taxon>
        <taxon>Pseudomonadota</taxon>
        <taxon>Alphaproteobacteria</taxon>
        <taxon>Rhodospirillales</taxon>
        <taxon>Rhodospirillaceae</taxon>
        <taxon>Magnetospirillum</taxon>
    </lineage>
</organism>
<sequence>MKATASPQDRATSTARALLPLRTGPVRKMRSLMVVELWNEEVEKVQPKLCGFPPFSAGLPRVRLPRVQGSLILTEYGRTQYAPPKVGLFPAL</sequence>
<dbReference type="EMBL" id="CAHP01000011">
    <property type="protein sequence ID" value="CCG40213.1"/>
    <property type="molecule type" value="Genomic_DNA"/>
</dbReference>
<proteinExistence type="predicted"/>
<dbReference type="AlphaFoldDB" id="H8FPC5"/>
<name>H8FPC5_MAGML</name>
<dbReference type="Proteomes" id="UP000004169">
    <property type="component" value="Unassembled WGS sequence"/>
</dbReference>
<evidence type="ECO:0000313" key="2">
    <source>
        <dbReference type="Proteomes" id="UP000004169"/>
    </source>
</evidence>
<accession>H8FPC5</accession>
<keyword evidence="2" id="KW-1185">Reference proteome</keyword>
<comment type="caution">
    <text evidence="1">The sequence shown here is derived from an EMBL/GenBank/DDBJ whole genome shotgun (WGS) entry which is preliminary data.</text>
</comment>
<evidence type="ECO:0000313" key="1">
    <source>
        <dbReference type="EMBL" id="CCG40213.1"/>
    </source>
</evidence>
<reference evidence="1 2" key="1">
    <citation type="journal article" date="2012" name="J. Bacteriol.">
        <title>Draft Genome Sequence of the Purple Photosynthetic Bacterium Phaeospirillum molischianum DSM120, a Particularly Versatile Bacterium.</title>
        <authorList>
            <person name="Duquesne K."/>
            <person name="Prima V."/>
            <person name="Ji B."/>
            <person name="Rouy Z."/>
            <person name="Medigue C."/>
            <person name="Talla E."/>
            <person name="Sturgis J.N."/>
        </authorList>
    </citation>
    <scope>NUCLEOTIDE SEQUENCE [LARGE SCALE GENOMIC DNA]</scope>
    <source>
        <strain evidence="2">DSM120</strain>
    </source>
</reference>
<dbReference type="STRING" id="1150626.PHAMO_190022"/>
<protein>
    <submittedName>
        <fullName evidence="1">Uncharacterized protein</fullName>
    </submittedName>
</protein>
<gene>
    <name evidence="1" type="ORF">PHAMO_190022</name>
</gene>